<comment type="caution">
    <text evidence="7">The sequence shown here is derived from an EMBL/GenBank/DDBJ whole genome shotgun (WGS) entry which is preliminary data.</text>
</comment>
<dbReference type="InterPro" id="IPR011009">
    <property type="entry name" value="Kinase-like_dom_sf"/>
</dbReference>
<evidence type="ECO:0000259" key="6">
    <source>
        <dbReference type="PROSITE" id="PS50011"/>
    </source>
</evidence>
<evidence type="ECO:0000313" key="7">
    <source>
        <dbReference type="EMBL" id="GGK57578.1"/>
    </source>
</evidence>
<dbReference type="GO" id="GO:0005524">
    <property type="term" value="F:ATP binding"/>
    <property type="evidence" value="ECO:0007669"/>
    <property type="project" value="UniProtKB-KW"/>
</dbReference>
<gene>
    <name evidence="7" type="ORF">GCM10010126_16380</name>
</gene>
<dbReference type="Proteomes" id="UP000627984">
    <property type="component" value="Unassembled WGS sequence"/>
</dbReference>
<dbReference type="CDD" id="cd14014">
    <property type="entry name" value="STKc_PknB_like"/>
    <property type="match status" value="1"/>
</dbReference>
<dbReference type="RefSeq" id="WP_191894189.1">
    <property type="nucleotide sequence ID" value="NZ_BMQD01000004.1"/>
</dbReference>
<dbReference type="PANTHER" id="PTHR43289:SF34">
    <property type="entry name" value="SERINE_THREONINE-PROTEIN KINASE YBDM-RELATED"/>
    <property type="match status" value="1"/>
</dbReference>
<protein>
    <recommendedName>
        <fullName evidence="6">Protein kinase domain-containing protein</fullName>
    </recommendedName>
</protein>
<dbReference type="SUPFAM" id="SSF82171">
    <property type="entry name" value="DPP6 N-terminal domain-like"/>
    <property type="match status" value="1"/>
</dbReference>
<dbReference type="Pfam" id="PF00069">
    <property type="entry name" value="Pkinase"/>
    <property type="match status" value="1"/>
</dbReference>
<dbReference type="PROSITE" id="PS00108">
    <property type="entry name" value="PROTEIN_KINASE_ST"/>
    <property type="match status" value="1"/>
</dbReference>
<accession>A0AA37BDW5</accession>
<evidence type="ECO:0000256" key="3">
    <source>
        <dbReference type="ARBA" id="ARBA00022777"/>
    </source>
</evidence>
<sequence length="691" mass="71223">MPSAARSRSDDPELPAGYRVLGRLGAGGQGVVYLAESAGGERVAVKVLHRSPAGDLGPFLAEAELIRRVRAFCTAQVVDSGVADGRPYLVTEYVDGPSLARVIEERGALRGPELVRLVFGTLTALAAVHQAGVVHRDFKPANVLLGRDGPRVIDFGIARVAESTAGTDELVGTPPYMAPEQFDGSGAGPPADMFAWASTVVCAATGSPPFGTAPTPAVINRILNEPPDLGGAAELDGELRELVSACLDKDPARRPTAAGALMRLLGERVPAREILPEGSRRAVPGPPPGEGPTAPWPASGKGPAAPGHASGEGPGALGIPADGSPAAPPDVPGRTRWRGRTAVPPALAAVGLLAGSLLTARLLAAGDVSSFPLPFSSPVPASSAPAAPPTMAAASTTDTPLPGTGITLHENPADGLWVSSYQDWRDNPDRSTKGLPGFLRDPRTGAFQPAGALRLTVAAPGGRLAASLSNSRLIASDYDRITVTDRASGASYDIRTVDRPLITFHPAWNDDGTRILLTVYEGVGDDAPSVGFAVVDPVARTARITRMPAAGPHPYVWGVEPGTVMHRGSGGAVRVHGLDGRELRVLPGVGDLHPGGAVTTAEGGLFLTSCPDAPADTCVWTYPAGTGKARVRVGGRTAVHGWLDAGHLLAVRRGEKTSEVVMLDLAGKAVRVLADGPAGDIDEVVLWYTPR</sequence>
<feature type="domain" description="Protein kinase" evidence="6">
    <location>
        <begin position="18"/>
        <end position="265"/>
    </location>
</feature>
<reference evidence="7" key="2">
    <citation type="submission" date="2022-09" db="EMBL/GenBank/DDBJ databases">
        <authorList>
            <person name="Sun Q."/>
            <person name="Ohkuma M."/>
        </authorList>
    </citation>
    <scope>NUCLEOTIDE SEQUENCE</scope>
    <source>
        <strain evidence="7">JCM 3093</strain>
    </source>
</reference>
<dbReference type="InterPro" id="IPR008271">
    <property type="entry name" value="Ser/Thr_kinase_AS"/>
</dbReference>
<dbReference type="SUPFAM" id="SSF56112">
    <property type="entry name" value="Protein kinase-like (PK-like)"/>
    <property type="match status" value="1"/>
</dbReference>
<dbReference type="InterPro" id="IPR000719">
    <property type="entry name" value="Prot_kinase_dom"/>
</dbReference>
<name>A0AA37BDW5_9ACTN</name>
<proteinExistence type="predicted"/>
<organism evidence="7 8">
    <name type="scientific">Planomonospora parontospora</name>
    <dbReference type="NCBI Taxonomy" id="58119"/>
    <lineage>
        <taxon>Bacteria</taxon>
        <taxon>Bacillati</taxon>
        <taxon>Actinomycetota</taxon>
        <taxon>Actinomycetes</taxon>
        <taxon>Streptosporangiales</taxon>
        <taxon>Streptosporangiaceae</taxon>
        <taxon>Planomonospora</taxon>
    </lineage>
</organism>
<keyword evidence="2" id="KW-0547">Nucleotide-binding</keyword>
<dbReference type="Gene3D" id="1.10.510.10">
    <property type="entry name" value="Transferase(Phosphotransferase) domain 1"/>
    <property type="match status" value="1"/>
</dbReference>
<dbReference type="PANTHER" id="PTHR43289">
    <property type="entry name" value="MITOGEN-ACTIVATED PROTEIN KINASE KINASE KINASE 20-RELATED"/>
    <property type="match status" value="1"/>
</dbReference>
<dbReference type="EMBL" id="BMQD01000004">
    <property type="protein sequence ID" value="GGK57578.1"/>
    <property type="molecule type" value="Genomic_DNA"/>
</dbReference>
<feature type="region of interest" description="Disordered" evidence="5">
    <location>
        <begin position="272"/>
        <end position="338"/>
    </location>
</feature>
<evidence type="ECO:0000313" key="8">
    <source>
        <dbReference type="Proteomes" id="UP000627984"/>
    </source>
</evidence>
<keyword evidence="3" id="KW-0418">Kinase</keyword>
<evidence type="ECO:0000256" key="1">
    <source>
        <dbReference type="ARBA" id="ARBA00022679"/>
    </source>
</evidence>
<keyword evidence="1" id="KW-0808">Transferase</keyword>
<dbReference type="AlphaFoldDB" id="A0AA37BDW5"/>
<evidence type="ECO:0000256" key="2">
    <source>
        <dbReference type="ARBA" id="ARBA00022741"/>
    </source>
</evidence>
<evidence type="ECO:0000256" key="5">
    <source>
        <dbReference type="SAM" id="MobiDB-lite"/>
    </source>
</evidence>
<dbReference type="GO" id="GO:0004674">
    <property type="term" value="F:protein serine/threonine kinase activity"/>
    <property type="evidence" value="ECO:0007669"/>
    <property type="project" value="TreeGrafter"/>
</dbReference>
<evidence type="ECO:0000256" key="4">
    <source>
        <dbReference type="ARBA" id="ARBA00022840"/>
    </source>
</evidence>
<keyword evidence="4" id="KW-0067">ATP-binding</keyword>
<dbReference type="PROSITE" id="PS50011">
    <property type="entry name" value="PROTEIN_KINASE_DOM"/>
    <property type="match status" value="1"/>
</dbReference>
<dbReference type="Gene3D" id="3.30.200.20">
    <property type="entry name" value="Phosphorylase Kinase, domain 1"/>
    <property type="match status" value="1"/>
</dbReference>
<reference evidence="7" key="1">
    <citation type="journal article" date="2014" name="Int. J. Syst. Evol. Microbiol.">
        <title>Complete genome sequence of Corynebacterium casei LMG S-19264T (=DSM 44701T), isolated from a smear-ripened cheese.</title>
        <authorList>
            <consortium name="US DOE Joint Genome Institute (JGI-PGF)"/>
            <person name="Walter F."/>
            <person name="Albersmeier A."/>
            <person name="Kalinowski J."/>
            <person name="Ruckert C."/>
        </authorList>
    </citation>
    <scope>NUCLEOTIDE SEQUENCE</scope>
    <source>
        <strain evidence="7">JCM 3093</strain>
    </source>
</reference>